<keyword evidence="3" id="KW-1185">Reference proteome</keyword>
<dbReference type="EMBL" id="SPHZ02000004">
    <property type="protein sequence ID" value="KAF0921329.1"/>
    <property type="molecule type" value="Genomic_DNA"/>
</dbReference>
<evidence type="ECO:0000256" key="1">
    <source>
        <dbReference type="SAM" id="MobiDB-lite"/>
    </source>
</evidence>
<organism evidence="2 3">
    <name type="scientific">Oryza meyeriana var. granulata</name>
    <dbReference type="NCBI Taxonomy" id="110450"/>
    <lineage>
        <taxon>Eukaryota</taxon>
        <taxon>Viridiplantae</taxon>
        <taxon>Streptophyta</taxon>
        <taxon>Embryophyta</taxon>
        <taxon>Tracheophyta</taxon>
        <taxon>Spermatophyta</taxon>
        <taxon>Magnoliopsida</taxon>
        <taxon>Liliopsida</taxon>
        <taxon>Poales</taxon>
        <taxon>Poaceae</taxon>
        <taxon>BOP clade</taxon>
        <taxon>Oryzoideae</taxon>
        <taxon>Oryzeae</taxon>
        <taxon>Oryzinae</taxon>
        <taxon>Oryza</taxon>
        <taxon>Oryza meyeriana</taxon>
    </lineage>
</organism>
<name>A0A6G1E995_9ORYZ</name>
<accession>A0A6G1E995</accession>
<sequence length="66" mass="7161">MTPSALGCNLQVVGLDASEPSGRFEPCTVSVVGWIFRPRGIHRSRKGAHRPEKGHRHPSSLSKDLG</sequence>
<evidence type="ECO:0000313" key="3">
    <source>
        <dbReference type="Proteomes" id="UP000479710"/>
    </source>
</evidence>
<proteinExistence type="predicted"/>
<feature type="region of interest" description="Disordered" evidence="1">
    <location>
        <begin position="42"/>
        <end position="66"/>
    </location>
</feature>
<evidence type="ECO:0000313" key="2">
    <source>
        <dbReference type="EMBL" id="KAF0921329.1"/>
    </source>
</evidence>
<gene>
    <name evidence="2" type="ORF">E2562_003129</name>
</gene>
<protein>
    <submittedName>
        <fullName evidence="2">Uncharacterized protein</fullName>
    </submittedName>
</protein>
<reference evidence="2 3" key="1">
    <citation type="submission" date="2019-11" db="EMBL/GenBank/DDBJ databases">
        <title>Whole genome sequence of Oryza granulata.</title>
        <authorList>
            <person name="Li W."/>
        </authorList>
    </citation>
    <scope>NUCLEOTIDE SEQUENCE [LARGE SCALE GENOMIC DNA]</scope>
    <source>
        <strain evidence="3">cv. Menghai</strain>
        <tissue evidence="2">Leaf</tissue>
    </source>
</reference>
<feature type="compositionally biased region" description="Basic residues" evidence="1">
    <location>
        <begin position="42"/>
        <end position="58"/>
    </location>
</feature>
<dbReference type="Proteomes" id="UP000479710">
    <property type="component" value="Unassembled WGS sequence"/>
</dbReference>
<comment type="caution">
    <text evidence="2">The sequence shown here is derived from an EMBL/GenBank/DDBJ whole genome shotgun (WGS) entry which is preliminary data.</text>
</comment>
<dbReference type="AlphaFoldDB" id="A0A6G1E995"/>